<dbReference type="Proteomes" id="UP000838756">
    <property type="component" value="Unassembled WGS sequence"/>
</dbReference>
<evidence type="ECO:0000256" key="1">
    <source>
        <dbReference type="SAM" id="MobiDB-lite"/>
    </source>
</evidence>
<evidence type="ECO:0000313" key="4">
    <source>
        <dbReference type="Proteomes" id="UP000838756"/>
    </source>
</evidence>
<keyword evidence="2" id="KW-0812">Transmembrane</keyword>
<protein>
    <submittedName>
        <fullName evidence="3">Jg8073 protein</fullName>
    </submittedName>
</protein>
<feature type="transmembrane region" description="Helical" evidence="2">
    <location>
        <begin position="51"/>
        <end position="72"/>
    </location>
</feature>
<keyword evidence="2" id="KW-1133">Transmembrane helix</keyword>
<comment type="caution">
    <text evidence="3">The sequence shown here is derived from an EMBL/GenBank/DDBJ whole genome shotgun (WGS) entry which is preliminary data.</text>
</comment>
<evidence type="ECO:0000256" key="2">
    <source>
        <dbReference type="SAM" id="Phobius"/>
    </source>
</evidence>
<feature type="region of interest" description="Disordered" evidence="1">
    <location>
        <begin position="340"/>
        <end position="364"/>
    </location>
</feature>
<organism evidence="3 4">
    <name type="scientific">Pararge aegeria aegeria</name>
    <dbReference type="NCBI Taxonomy" id="348720"/>
    <lineage>
        <taxon>Eukaryota</taxon>
        <taxon>Metazoa</taxon>
        <taxon>Ecdysozoa</taxon>
        <taxon>Arthropoda</taxon>
        <taxon>Hexapoda</taxon>
        <taxon>Insecta</taxon>
        <taxon>Pterygota</taxon>
        <taxon>Neoptera</taxon>
        <taxon>Endopterygota</taxon>
        <taxon>Lepidoptera</taxon>
        <taxon>Glossata</taxon>
        <taxon>Ditrysia</taxon>
        <taxon>Papilionoidea</taxon>
        <taxon>Nymphalidae</taxon>
        <taxon>Satyrinae</taxon>
        <taxon>Satyrini</taxon>
        <taxon>Parargina</taxon>
        <taxon>Pararge</taxon>
    </lineage>
</organism>
<dbReference type="EMBL" id="CAKXAJ010025835">
    <property type="protein sequence ID" value="CAH2244542.1"/>
    <property type="molecule type" value="Genomic_DNA"/>
</dbReference>
<sequence length="364" mass="42549">MGGEIRDQKSEIRDQKTDRHYCLKVLKKRHCTIKRIFSFWRRYTPDEMRRSLLPIVLVTTITLSSSNVLPILSINKLDTEPLLDDQDNDNTFNNKYTNANPNIFYKVFIETPKDNTLKKSQISRSNYMENDSQDAKILNGKIDNEDNDDEGYRKEQWHNYPRQLDRLNRDFNVLKEFDKILLDKKDLEKLKRNDDTENDINQYVNDDVGSFDTDINGPLLILKIRLAYLNDDINEADTNKFTYSDLIPLESKTDNAKDNVREEENVFNANDLDSLIKVKRKGKPRIQDITFLENPTNDKKTVRKRIFSLWSRLQSLSHRGHELHHRRHLYALYGLPEDGGGGGTLTAETRGTMMRPPGSPLRWG</sequence>
<dbReference type="AlphaFoldDB" id="A0A8S4S9C3"/>
<dbReference type="OrthoDB" id="6671957at2759"/>
<name>A0A8S4S9C3_9NEOP</name>
<evidence type="ECO:0000313" key="3">
    <source>
        <dbReference type="EMBL" id="CAH2244542.1"/>
    </source>
</evidence>
<proteinExistence type="predicted"/>
<accession>A0A8S4S9C3</accession>
<reference evidence="3" key="1">
    <citation type="submission" date="2022-03" db="EMBL/GenBank/DDBJ databases">
        <authorList>
            <person name="Lindestad O."/>
        </authorList>
    </citation>
    <scope>NUCLEOTIDE SEQUENCE</scope>
</reference>
<gene>
    <name evidence="3" type="primary">jg8073</name>
    <name evidence="3" type="ORF">PAEG_LOCUS20474</name>
</gene>
<keyword evidence="4" id="KW-1185">Reference proteome</keyword>
<keyword evidence="2" id="KW-0472">Membrane</keyword>